<evidence type="ECO:0000313" key="2">
    <source>
        <dbReference type="Proteomes" id="UP000019471"/>
    </source>
</evidence>
<dbReference type="RefSeq" id="XP_007748435.1">
    <property type="nucleotide sequence ID" value="XM_007750245.1"/>
</dbReference>
<protein>
    <submittedName>
        <fullName evidence="1">Uncharacterized protein</fullName>
    </submittedName>
</protein>
<reference evidence="1 2" key="1">
    <citation type="submission" date="2013-03" db="EMBL/GenBank/DDBJ databases">
        <title>The Genome Sequence of Cladophialophora psammophila CBS 110553.</title>
        <authorList>
            <consortium name="The Broad Institute Genomics Platform"/>
            <person name="Cuomo C."/>
            <person name="de Hoog S."/>
            <person name="Gorbushina A."/>
            <person name="Walker B."/>
            <person name="Young S.K."/>
            <person name="Zeng Q."/>
            <person name="Gargeya S."/>
            <person name="Fitzgerald M."/>
            <person name="Haas B."/>
            <person name="Abouelleil A."/>
            <person name="Allen A.W."/>
            <person name="Alvarado L."/>
            <person name="Arachchi H.M."/>
            <person name="Berlin A.M."/>
            <person name="Chapman S.B."/>
            <person name="Gainer-Dewar J."/>
            <person name="Goldberg J."/>
            <person name="Griggs A."/>
            <person name="Gujja S."/>
            <person name="Hansen M."/>
            <person name="Howarth C."/>
            <person name="Imamovic A."/>
            <person name="Ireland A."/>
            <person name="Larimer J."/>
            <person name="McCowan C."/>
            <person name="Murphy C."/>
            <person name="Pearson M."/>
            <person name="Poon T.W."/>
            <person name="Priest M."/>
            <person name="Roberts A."/>
            <person name="Saif S."/>
            <person name="Shea T."/>
            <person name="Sisk P."/>
            <person name="Sykes S."/>
            <person name="Wortman J."/>
            <person name="Nusbaum C."/>
            <person name="Birren B."/>
        </authorList>
    </citation>
    <scope>NUCLEOTIDE SEQUENCE [LARGE SCALE GENOMIC DNA]</scope>
    <source>
        <strain evidence="1 2">CBS 110553</strain>
    </source>
</reference>
<evidence type="ECO:0000313" key="1">
    <source>
        <dbReference type="EMBL" id="EXJ67020.1"/>
    </source>
</evidence>
<gene>
    <name evidence="1" type="ORF">A1O5_09666</name>
</gene>
<name>W9WPU8_9EURO</name>
<sequence>MSAAVASAANAAPSSSCKCMDKFLATDAGLPIFSKISSTSRLVETRFEHNLSPSLAILVLLPIQLNVTYADANWDNATFQADMSLSSHTQPISPALPSMLRQGRLLRGPTH</sequence>
<proteinExistence type="predicted"/>
<dbReference type="Proteomes" id="UP000019471">
    <property type="component" value="Unassembled WGS sequence"/>
</dbReference>
<dbReference type="HOGENOM" id="CLU_2158121_0_0_1"/>
<dbReference type="EMBL" id="AMGX01000017">
    <property type="protein sequence ID" value="EXJ67020.1"/>
    <property type="molecule type" value="Genomic_DNA"/>
</dbReference>
<comment type="caution">
    <text evidence="1">The sequence shown here is derived from an EMBL/GenBank/DDBJ whole genome shotgun (WGS) entry which is preliminary data.</text>
</comment>
<dbReference type="GeneID" id="19194362"/>
<accession>W9WPU8</accession>
<organism evidence="1 2">
    <name type="scientific">Cladophialophora psammophila CBS 110553</name>
    <dbReference type="NCBI Taxonomy" id="1182543"/>
    <lineage>
        <taxon>Eukaryota</taxon>
        <taxon>Fungi</taxon>
        <taxon>Dikarya</taxon>
        <taxon>Ascomycota</taxon>
        <taxon>Pezizomycotina</taxon>
        <taxon>Eurotiomycetes</taxon>
        <taxon>Chaetothyriomycetidae</taxon>
        <taxon>Chaetothyriales</taxon>
        <taxon>Herpotrichiellaceae</taxon>
        <taxon>Cladophialophora</taxon>
    </lineage>
</organism>
<keyword evidence="2" id="KW-1185">Reference proteome</keyword>
<dbReference type="AlphaFoldDB" id="W9WPU8"/>